<evidence type="ECO:0000313" key="1">
    <source>
        <dbReference type="EMBL" id="CAG8619452.1"/>
    </source>
</evidence>
<sequence length="60" mass="7181">KRVNELEIEKDELREKLRKIQIRNRKIIRNILLIGFTNNGKSALANIIYEKNKFKEGELE</sequence>
<keyword evidence="2" id="KW-1185">Reference proteome</keyword>
<feature type="non-terminal residue" evidence="1">
    <location>
        <position position="60"/>
    </location>
</feature>
<evidence type="ECO:0000313" key="2">
    <source>
        <dbReference type="Proteomes" id="UP000789860"/>
    </source>
</evidence>
<organism evidence="1 2">
    <name type="scientific">Scutellospora calospora</name>
    <dbReference type="NCBI Taxonomy" id="85575"/>
    <lineage>
        <taxon>Eukaryota</taxon>
        <taxon>Fungi</taxon>
        <taxon>Fungi incertae sedis</taxon>
        <taxon>Mucoromycota</taxon>
        <taxon>Glomeromycotina</taxon>
        <taxon>Glomeromycetes</taxon>
        <taxon>Diversisporales</taxon>
        <taxon>Gigasporaceae</taxon>
        <taxon>Scutellospora</taxon>
    </lineage>
</organism>
<dbReference type="EMBL" id="CAJVPM010017331">
    <property type="protein sequence ID" value="CAG8619452.1"/>
    <property type="molecule type" value="Genomic_DNA"/>
</dbReference>
<reference evidence="1" key="1">
    <citation type="submission" date="2021-06" db="EMBL/GenBank/DDBJ databases">
        <authorList>
            <person name="Kallberg Y."/>
            <person name="Tangrot J."/>
            <person name="Rosling A."/>
        </authorList>
    </citation>
    <scope>NUCLEOTIDE SEQUENCE</scope>
    <source>
        <strain evidence="1">AU212A</strain>
    </source>
</reference>
<comment type="caution">
    <text evidence="1">The sequence shown here is derived from an EMBL/GenBank/DDBJ whole genome shotgun (WGS) entry which is preliminary data.</text>
</comment>
<feature type="non-terminal residue" evidence="1">
    <location>
        <position position="1"/>
    </location>
</feature>
<proteinExistence type="predicted"/>
<dbReference type="Proteomes" id="UP000789860">
    <property type="component" value="Unassembled WGS sequence"/>
</dbReference>
<protein>
    <submittedName>
        <fullName evidence="1">1725_t:CDS:1</fullName>
    </submittedName>
</protein>
<accession>A0ACA9MX09</accession>
<gene>
    <name evidence="1" type="ORF">SCALOS_LOCUS7602</name>
</gene>
<name>A0ACA9MX09_9GLOM</name>